<name>A0AAJ0MMY7_9PEZI</name>
<dbReference type="AlphaFoldDB" id="A0AAJ0MMY7"/>
<organism evidence="3 4">
    <name type="scientific">Neurospora hispaniola</name>
    <dbReference type="NCBI Taxonomy" id="588809"/>
    <lineage>
        <taxon>Eukaryota</taxon>
        <taxon>Fungi</taxon>
        <taxon>Dikarya</taxon>
        <taxon>Ascomycota</taxon>
        <taxon>Pezizomycotina</taxon>
        <taxon>Sordariomycetes</taxon>
        <taxon>Sordariomycetidae</taxon>
        <taxon>Sordariales</taxon>
        <taxon>Sordariaceae</taxon>
        <taxon>Neurospora</taxon>
    </lineage>
</organism>
<feature type="region of interest" description="Disordered" evidence="1">
    <location>
        <begin position="45"/>
        <end position="70"/>
    </location>
</feature>
<accession>A0AAJ0MMY7</accession>
<feature type="chain" id="PRO_5042514419" description="Secreted protein" evidence="2">
    <location>
        <begin position="23"/>
        <end position="70"/>
    </location>
</feature>
<evidence type="ECO:0000313" key="4">
    <source>
        <dbReference type="Proteomes" id="UP001285908"/>
    </source>
</evidence>
<proteinExistence type="predicted"/>
<sequence>MYTVMALAFQLISVKFPKACHGSCPACTMLYEVVLYTCAHSLGQASTSDTGTGSPSQTSMQRNLIKTQNA</sequence>
<protein>
    <recommendedName>
        <fullName evidence="5">Secreted protein</fullName>
    </recommendedName>
</protein>
<comment type="caution">
    <text evidence="3">The sequence shown here is derived from an EMBL/GenBank/DDBJ whole genome shotgun (WGS) entry which is preliminary data.</text>
</comment>
<evidence type="ECO:0000313" key="3">
    <source>
        <dbReference type="EMBL" id="KAK3486528.1"/>
    </source>
</evidence>
<dbReference type="Proteomes" id="UP001285908">
    <property type="component" value="Unassembled WGS sequence"/>
</dbReference>
<gene>
    <name evidence="3" type="ORF">B0T23DRAFT_227690</name>
</gene>
<keyword evidence="4" id="KW-1185">Reference proteome</keyword>
<dbReference type="RefSeq" id="XP_062689085.1">
    <property type="nucleotide sequence ID" value="XM_062833826.1"/>
</dbReference>
<dbReference type="GeneID" id="87871448"/>
<keyword evidence="2" id="KW-0732">Signal</keyword>
<evidence type="ECO:0000256" key="2">
    <source>
        <dbReference type="SAM" id="SignalP"/>
    </source>
</evidence>
<evidence type="ECO:0000256" key="1">
    <source>
        <dbReference type="SAM" id="MobiDB-lite"/>
    </source>
</evidence>
<reference evidence="3 4" key="1">
    <citation type="journal article" date="2023" name="Mol. Phylogenet. Evol.">
        <title>Genome-scale phylogeny and comparative genomics of the fungal order Sordariales.</title>
        <authorList>
            <person name="Hensen N."/>
            <person name="Bonometti L."/>
            <person name="Westerberg I."/>
            <person name="Brannstrom I.O."/>
            <person name="Guillou S."/>
            <person name="Cros-Aarteil S."/>
            <person name="Calhoun S."/>
            <person name="Haridas S."/>
            <person name="Kuo A."/>
            <person name="Mondo S."/>
            <person name="Pangilinan J."/>
            <person name="Riley R."/>
            <person name="LaButti K."/>
            <person name="Andreopoulos B."/>
            <person name="Lipzen A."/>
            <person name="Chen C."/>
            <person name="Yan M."/>
            <person name="Daum C."/>
            <person name="Ng V."/>
            <person name="Clum A."/>
            <person name="Steindorff A."/>
            <person name="Ohm R.A."/>
            <person name="Martin F."/>
            <person name="Silar P."/>
            <person name="Natvig D.O."/>
            <person name="Lalanne C."/>
            <person name="Gautier V."/>
            <person name="Ament-Velasquez S.L."/>
            <person name="Kruys A."/>
            <person name="Hutchinson M.I."/>
            <person name="Powell A.J."/>
            <person name="Barry K."/>
            <person name="Miller A.N."/>
            <person name="Grigoriev I.V."/>
            <person name="Debuchy R."/>
            <person name="Gladieux P."/>
            <person name="Hiltunen Thoren M."/>
            <person name="Johannesson H."/>
        </authorList>
    </citation>
    <scope>NUCLEOTIDE SEQUENCE [LARGE SCALE GENOMIC DNA]</scope>
    <source>
        <strain evidence="3 4">FGSC 10403</strain>
    </source>
</reference>
<feature type="signal peptide" evidence="2">
    <location>
        <begin position="1"/>
        <end position="22"/>
    </location>
</feature>
<evidence type="ECO:0008006" key="5">
    <source>
        <dbReference type="Google" id="ProtNLM"/>
    </source>
</evidence>
<dbReference type="EMBL" id="JAULSX010000008">
    <property type="protein sequence ID" value="KAK3486528.1"/>
    <property type="molecule type" value="Genomic_DNA"/>
</dbReference>